<sequence>MKKRRARKLEGHNAPSRQLVEVSPHRTTGGLLVEELTPYPAEYESAYEKLVIPRLLLCRDIKRVYSQQARSYFDQDGVERQYTADFLVEHGNIETLIEIKPLEFLFHPEHLPTYLAIAKHFQKTGQAFAFIVDEQLFSEPQRTNTNLLMRYLTSPLPSEALARVVEAFQREQTVAVTELCDAASCSLAEVYTLIAQRRLCFDWSYKLTKSSLLSLPDQPFKGLFLGDIFRATRHGDLLAALALGRGTANQYRLEITTTWRQTRPPLTPWNFVGGFSKATPLRDLGEAELSPRKSWERRDRAPGQATQPNNA</sequence>
<evidence type="ECO:0000313" key="2">
    <source>
        <dbReference type="EMBL" id="RKT58789.1"/>
    </source>
</evidence>
<feature type="compositionally biased region" description="Basic and acidic residues" evidence="1">
    <location>
        <begin position="283"/>
        <end position="301"/>
    </location>
</feature>
<reference evidence="2 3" key="1">
    <citation type="submission" date="2018-10" db="EMBL/GenBank/DDBJ databases">
        <title>Genomic Encyclopedia of Type Strains, Phase IV (KMG-IV): sequencing the most valuable type-strain genomes for metagenomic binning, comparative biology and taxonomic classification.</title>
        <authorList>
            <person name="Goeker M."/>
        </authorList>
    </citation>
    <scope>NUCLEOTIDE SEQUENCE [LARGE SCALE GENOMIC DNA]</scope>
    <source>
        <strain evidence="2 3">DSM 23841</strain>
    </source>
</reference>
<dbReference type="AlphaFoldDB" id="A0A495WBR0"/>
<proteinExistence type="predicted"/>
<name>A0A495WBR0_9RHOO</name>
<accession>A0A495WBR0</accession>
<dbReference type="OrthoDB" id="9134481at2"/>
<evidence type="ECO:0000256" key="1">
    <source>
        <dbReference type="SAM" id="MobiDB-lite"/>
    </source>
</evidence>
<evidence type="ECO:0000313" key="3">
    <source>
        <dbReference type="Proteomes" id="UP000270626"/>
    </source>
</evidence>
<keyword evidence="3" id="KW-1185">Reference proteome</keyword>
<dbReference type="Proteomes" id="UP000270626">
    <property type="component" value="Unassembled WGS sequence"/>
</dbReference>
<organism evidence="2 3">
    <name type="scientific">Azonexus fungiphilus</name>
    <dbReference type="NCBI Taxonomy" id="146940"/>
    <lineage>
        <taxon>Bacteria</taxon>
        <taxon>Pseudomonadati</taxon>
        <taxon>Pseudomonadota</taxon>
        <taxon>Betaproteobacteria</taxon>
        <taxon>Rhodocyclales</taxon>
        <taxon>Azonexaceae</taxon>
        <taxon>Azonexus</taxon>
    </lineage>
</organism>
<dbReference type="EMBL" id="RBXP01000014">
    <property type="protein sequence ID" value="RKT58789.1"/>
    <property type="molecule type" value="Genomic_DNA"/>
</dbReference>
<dbReference type="RefSeq" id="WP_147431302.1">
    <property type="nucleotide sequence ID" value="NZ_RBXP01000014.1"/>
</dbReference>
<evidence type="ECO:0008006" key="4">
    <source>
        <dbReference type="Google" id="ProtNLM"/>
    </source>
</evidence>
<feature type="region of interest" description="Disordered" evidence="1">
    <location>
        <begin position="282"/>
        <end position="311"/>
    </location>
</feature>
<gene>
    <name evidence="2" type="ORF">DFR40_1817</name>
</gene>
<protein>
    <recommendedName>
        <fullName evidence="4">TnsA endonuclease-like protein</fullName>
    </recommendedName>
</protein>
<comment type="caution">
    <text evidence="2">The sequence shown here is derived from an EMBL/GenBank/DDBJ whole genome shotgun (WGS) entry which is preliminary data.</text>
</comment>